<dbReference type="PROSITE" id="PS51762">
    <property type="entry name" value="GH16_2"/>
    <property type="match status" value="2"/>
</dbReference>
<reference evidence="4 5" key="1">
    <citation type="submission" date="2022-10" db="EMBL/GenBank/DDBJ databases">
        <title>Luteolibacter flavescens strain MCCC 1K03193, whole genome shotgun sequencing project.</title>
        <authorList>
            <person name="Zhao G."/>
            <person name="Shen L."/>
        </authorList>
    </citation>
    <scope>NUCLEOTIDE SEQUENCE [LARGE SCALE GENOMIC DNA]</scope>
    <source>
        <strain evidence="4 5">MCCC 1K03193</strain>
    </source>
</reference>
<dbReference type="PANTHER" id="PTHR10963">
    <property type="entry name" value="GLYCOSYL HYDROLASE-RELATED"/>
    <property type="match status" value="1"/>
</dbReference>
<comment type="caution">
    <text evidence="4">The sequence shown here is derived from an EMBL/GenBank/DDBJ whole genome shotgun (WGS) entry which is preliminary data.</text>
</comment>
<protein>
    <submittedName>
        <fullName evidence="4">Glycoside hydrolase family 16 protein</fullName>
    </submittedName>
</protein>
<feature type="domain" description="GH16" evidence="3">
    <location>
        <begin position="250"/>
        <end position="485"/>
    </location>
</feature>
<dbReference type="Proteomes" id="UP001207930">
    <property type="component" value="Unassembled WGS sequence"/>
</dbReference>
<dbReference type="GO" id="GO:0016787">
    <property type="term" value="F:hydrolase activity"/>
    <property type="evidence" value="ECO:0007669"/>
    <property type="project" value="UniProtKB-KW"/>
</dbReference>
<dbReference type="Gene3D" id="2.60.120.200">
    <property type="match status" value="2"/>
</dbReference>
<name>A0ABT3FVE8_9BACT</name>
<comment type="similarity">
    <text evidence="1">Belongs to the glycosyl hydrolase 16 family.</text>
</comment>
<proteinExistence type="inferred from homology"/>
<sequence>MRLFSLVLGILISSAPIGAAAWKEVFRDDFDGTSVNAAEWSMYHSPGHNGNGLRRASAFSVANGILTCTARMVNGQLVSGGMAHHRNYLYGKFEFRVRTTPESGTSTSGVVLTWPQSEQWPRDGENDIYETTTNRDRKSFHTFIHYPDAQGRDATWHRQHQVDASQWRTVAMEWEPGQIRIYHKEENAPFRGDEQPAAILSDPAMIPDNPHHLCIQLDAFAQTMTGESRLEVDWVRIYQWEQPAIAPDPASGSLLPAPPAGKTWKMVWNDEFDGQVIDGTKWDRPNWPRRDHFWRANSAFLDGQGHMVLRTEKIDGKYYSPCIRTIDRFYKAYGYFETRAKLPREEGHWTAFWLYHPDVNKVGNEGRDGTEIDIFEWPHRDGSVHHALHWDGYGAAHKNTSKTSHPPGILDGGFHVFSLWWTPEEYVFYVDGRETWRTSDGGVCQIPLYLKWSSEIGDWAGDITKAELPDDTVIDYVRVFDLVDVPSTSFNIRTFNRRNNQIHLSFQTQPGKLYTIFSSPDLSTWSAVPLQQSLRGSGGIFARSFPDPGGQRHFFRIDEF</sequence>
<dbReference type="InterPro" id="IPR050546">
    <property type="entry name" value="Glycosyl_Hydrlase_16"/>
</dbReference>
<keyword evidence="2" id="KW-0732">Signal</keyword>
<dbReference type="InterPro" id="IPR000757">
    <property type="entry name" value="Beta-glucanase-like"/>
</dbReference>
<gene>
    <name evidence="4" type="ORF">OKA04_22595</name>
</gene>
<evidence type="ECO:0000256" key="2">
    <source>
        <dbReference type="SAM" id="SignalP"/>
    </source>
</evidence>
<dbReference type="EMBL" id="JAPDDS010000019">
    <property type="protein sequence ID" value="MCW1887543.1"/>
    <property type="molecule type" value="Genomic_DNA"/>
</dbReference>
<dbReference type="CDD" id="cd00413">
    <property type="entry name" value="Glyco_hydrolase_16"/>
    <property type="match status" value="2"/>
</dbReference>
<evidence type="ECO:0000313" key="5">
    <source>
        <dbReference type="Proteomes" id="UP001207930"/>
    </source>
</evidence>
<evidence type="ECO:0000256" key="1">
    <source>
        <dbReference type="ARBA" id="ARBA00006865"/>
    </source>
</evidence>
<evidence type="ECO:0000259" key="3">
    <source>
        <dbReference type="PROSITE" id="PS51762"/>
    </source>
</evidence>
<dbReference type="PANTHER" id="PTHR10963:SF55">
    <property type="entry name" value="GLYCOSIDE HYDROLASE FAMILY 16 PROTEIN"/>
    <property type="match status" value="1"/>
</dbReference>
<dbReference type="SUPFAM" id="SSF49899">
    <property type="entry name" value="Concanavalin A-like lectins/glucanases"/>
    <property type="match status" value="2"/>
</dbReference>
<feature type="domain" description="GH16" evidence="3">
    <location>
        <begin position="20"/>
        <end position="243"/>
    </location>
</feature>
<keyword evidence="4" id="KW-0378">Hydrolase</keyword>
<feature type="chain" id="PRO_5045721259" evidence="2">
    <location>
        <begin position="20"/>
        <end position="560"/>
    </location>
</feature>
<dbReference type="RefSeq" id="WP_264503498.1">
    <property type="nucleotide sequence ID" value="NZ_JAPDDS010000019.1"/>
</dbReference>
<accession>A0ABT3FVE8</accession>
<feature type="signal peptide" evidence="2">
    <location>
        <begin position="1"/>
        <end position="19"/>
    </location>
</feature>
<dbReference type="InterPro" id="IPR013320">
    <property type="entry name" value="ConA-like_dom_sf"/>
</dbReference>
<keyword evidence="5" id="KW-1185">Reference proteome</keyword>
<organism evidence="4 5">
    <name type="scientific">Luteolibacter flavescens</name>
    <dbReference type="NCBI Taxonomy" id="1859460"/>
    <lineage>
        <taxon>Bacteria</taxon>
        <taxon>Pseudomonadati</taxon>
        <taxon>Verrucomicrobiota</taxon>
        <taxon>Verrucomicrobiia</taxon>
        <taxon>Verrucomicrobiales</taxon>
        <taxon>Verrucomicrobiaceae</taxon>
        <taxon>Luteolibacter</taxon>
    </lineage>
</organism>
<evidence type="ECO:0000313" key="4">
    <source>
        <dbReference type="EMBL" id="MCW1887543.1"/>
    </source>
</evidence>
<dbReference type="Pfam" id="PF00722">
    <property type="entry name" value="Glyco_hydro_16"/>
    <property type="match status" value="2"/>
</dbReference>